<accession>A0DDX2</accession>
<protein>
    <submittedName>
        <fullName evidence="1">Uncharacterized protein</fullName>
    </submittedName>
</protein>
<dbReference type="RefSeq" id="XP_001448636.1">
    <property type="nucleotide sequence ID" value="XM_001448599.1"/>
</dbReference>
<dbReference type="HOGENOM" id="CLU_2431740_0_0_1"/>
<evidence type="ECO:0000313" key="1">
    <source>
        <dbReference type="EMBL" id="CAK81239.1"/>
    </source>
</evidence>
<organism evidence="1 2">
    <name type="scientific">Paramecium tetraurelia</name>
    <dbReference type="NCBI Taxonomy" id="5888"/>
    <lineage>
        <taxon>Eukaryota</taxon>
        <taxon>Sar</taxon>
        <taxon>Alveolata</taxon>
        <taxon>Ciliophora</taxon>
        <taxon>Intramacronucleata</taxon>
        <taxon>Oligohymenophorea</taxon>
        <taxon>Peniculida</taxon>
        <taxon>Parameciidae</taxon>
        <taxon>Paramecium</taxon>
    </lineage>
</organism>
<keyword evidence="2" id="KW-1185">Reference proteome</keyword>
<dbReference type="AlphaFoldDB" id="A0DDX2"/>
<dbReference type="KEGG" id="ptm:GSPATT00016080001"/>
<name>A0DDX2_PARTE</name>
<dbReference type="GeneID" id="5034421"/>
<reference evidence="1 2" key="1">
    <citation type="journal article" date="2006" name="Nature">
        <title>Global trends of whole-genome duplications revealed by the ciliate Paramecium tetraurelia.</title>
        <authorList>
            <consortium name="Genoscope"/>
            <person name="Aury J.-M."/>
            <person name="Jaillon O."/>
            <person name="Duret L."/>
            <person name="Noel B."/>
            <person name="Jubin C."/>
            <person name="Porcel B.M."/>
            <person name="Segurens B."/>
            <person name="Daubin V."/>
            <person name="Anthouard V."/>
            <person name="Aiach N."/>
            <person name="Arnaiz O."/>
            <person name="Billaut A."/>
            <person name="Beisson J."/>
            <person name="Blanc I."/>
            <person name="Bouhouche K."/>
            <person name="Camara F."/>
            <person name="Duharcourt S."/>
            <person name="Guigo R."/>
            <person name="Gogendeau D."/>
            <person name="Katinka M."/>
            <person name="Keller A.-M."/>
            <person name="Kissmehl R."/>
            <person name="Klotz C."/>
            <person name="Koll F."/>
            <person name="Le Moue A."/>
            <person name="Lepere C."/>
            <person name="Malinsky S."/>
            <person name="Nowacki M."/>
            <person name="Nowak J.K."/>
            <person name="Plattner H."/>
            <person name="Poulain J."/>
            <person name="Ruiz F."/>
            <person name="Serrano V."/>
            <person name="Zagulski M."/>
            <person name="Dessen P."/>
            <person name="Betermier M."/>
            <person name="Weissenbach J."/>
            <person name="Scarpelli C."/>
            <person name="Schachter V."/>
            <person name="Sperling L."/>
            <person name="Meyer E."/>
            <person name="Cohen J."/>
            <person name="Wincker P."/>
        </authorList>
    </citation>
    <scope>NUCLEOTIDE SEQUENCE [LARGE SCALE GENOMIC DNA]</scope>
    <source>
        <strain evidence="1 2">Stock d4-2</strain>
    </source>
</reference>
<proteinExistence type="predicted"/>
<sequence length="91" mass="11223">MNDKLKFFLKLYQYQTKSEYYVCQQFKRILKEEEQIIQLNSSQQVQTIVEQLKHKYYQKPNEESNKEFLQFLNRLSFLILRKVVNIQLKKA</sequence>
<gene>
    <name evidence="1" type="ORF">GSPATT00016080001</name>
</gene>
<dbReference type="EMBL" id="CT868396">
    <property type="protein sequence ID" value="CAK81239.1"/>
    <property type="molecule type" value="Genomic_DNA"/>
</dbReference>
<dbReference type="Proteomes" id="UP000000600">
    <property type="component" value="Unassembled WGS sequence"/>
</dbReference>
<dbReference type="InParanoid" id="A0DDX2"/>
<evidence type="ECO:0000313" key="2">
    <source>
        <dbReference type="Proteomes" id="UP000000600"/>
    </source>
</evidence>